<dbReference type="InterPro" id="IPR019412">
    <property type="entry name" value="IML2/TPR_39"/>
</dbReference>
<sequence>MDALQYGEPPTVSKQYSPELALADLPAIKYAAALFLNSSMIDSENYCLSVDPRKERLYITSGYSLIQCLKALLSFEQNDLRVANEHVQHGHQIAVKHRAPAPPILSRVAGFVWDNATSGVSLLRIMTPAQRHAELLFAETTFAKALLGVICSGNWLSFLSEALSFRTMINKYLELGKFLECMDAEALARGEGPIDASIDNDFRSGVELGVGASNLILSFMPEKLLAVVEIFGYKGNRSVGLKKLMDIGGWSTPDSEPTISFAKGGLRRGLADICLLCFHLVISTITFRGVDIAMAQTILEWNLKHYPNGVFFLLAQGKLRVIRSQATLAIESYEAAVKAQSQYRSLHYVSFWELAISNMAVWRLDESLKYWEYLQAEATWSKACYSYGVAVCLLQLGGDQYAKKAGDLMKEIPSLVHKIAGKSIPLEKFVSRKARKFQQQKGRLILPALEFSYVLLGMDHAPPTVIEHTLLPSVNEALADVEANKARRGFWDDICLARLLEGVCYRFLAYPDEHAEKDNIGIGARKPSLASRAEAAFLKVIEDGQHLELDHYILYNAYYELGRLLVAMGRVAEGRKHLECVVSGKRLEKSASTRKGKYSLESTLVLHATAALEALGN</sequence>
<accession>A0A0H2S3P6</accession>
<reference evidence="1 2" key="1">
    <citation type="submission" date="2015-04" db="EMBL/GenBank/DDBJ databases">
        <title>Complete genome sequence of Schizopora paradoxa KUC8140, a cosmopolitan wood degrader in East Asia.</title>
        <authorList>
            <consortium name="DOE Joint Genome Institute"/>
            <person name="Min B."/>
            <person name="Park H."/>
            <person name="Jang Y."/>
            <person name="Kim J.-J."/>
            <person name="Kim K.H."/>
            <person name="Pangilinan J."/>
            <person name="Lipzen A."/>
            <person name="Riley R."/>
            <person name="Grigoriev I.V."/>
            <person name="Spatafora J.W."/>
            <person name="Choi I.-G."/>
        </authorList>
    </citation>
    <scope>NUCLEOTIDE SEQUENCE [LARGE SCALE GENOMIC DNA]</scope>
    <source>
        <strain evidence="1 2">KUC8140</strain>
    </source>
</reference>
<keyword evidence="2" id="KW-1185">Reference proteome</keyword>
<dbReference type="GO" id="GO:0005741">
    <property type="term" value="C:mitochondrial outer membrane"/>
    <property type="evidence" value="ECO:0007669"/>
    <property type="project" value="TreeGrafter"/>
</dbReference>
<dbReference type="Proteomes" id="UP000053477">
    <property type="component" value="Unassembled WGS sequence"/>
</dbReference>
<dbReference type="Pfam" id="PF10300">
    <property type="entry name" value="Iml2-TPR_39"/>
    <property type="match status" value="1"/>
</dbReference>
<evidence type="ECO:0000313" key="2">
    <source>
        <dbReference type="Proteomes" id="UP000053477"/>
    </source>
</evidence>
<protein>
    <recommendedName>
        <fullName evidence="3">Tetratricopeptide repeat protein 39B</fullName>
    </recommendedName>
</protein>
<dbReference type="EMBL" id="KQ085892">
    <property type="protein sequence ID" value="KLO18667.1"/>
    <property type="molecule type" value="Genomic_DNA"/>
</dbReference>
<dbReference type="GO" id="GO:0005829">
    <property type="term" value="C:cytosol"/>
    <property type="evidence" value="ECO:0007669"/>
    <property type="project" value="TreeGrafter"/>
</dbReference>
<dbReference type="OrthoDB" id="43460at2759"/>
<organism evidence="1 2">
    <name type="scientific">Schizopora paradoxa</name>
    <dbReference type="NCBI Taxonomy" id="27342"/>
    <lineage>
        <taxon>Eukaryota</taxon>
        <taxon>Fungi</taxon>
        <taxon>Dikarya</taxon>
        <taxon>Basidiomycota</taxon>
        <taxon>Agaricomycotina</taxon>
        <taxon>Agaricomycetes</taxon>
        <taxon>Hymenochaetales</taxon>
        <taxon>Schizoporaceae</taxon>
        <taxon>Schizopora</taxon>
    </lineage>
</organism>
<dbReference type="PANTHER" id="PTHR31859">
    <property type="entry name" value="TETRATRICOPEPTIDE REPEAT PROTEIN 39 FAMILY MEMBER"/>
    <property type="match status" value="1"/>
</dbReference>
<dbReference type="GO" id="GO:0005634">
    <property type="term" value="C:nucleus"/>
    <property type="evidence" value="ECO:0007669"/>
    <property type="project" value="TreeGrafter"/>
</dbReference>
<proteinExistence type="predicted"/>
<dbReference type="AlphaFoldDB" id="A0A0H2S3P6"/>
<dbReference type="InParanoid" id="A0A0H2S3P6"/>
<name>A0A0H2S3P6_9AGAM</name>
<gene>
    <name evidence="1" type="ORF">SCHPADRAFT_993336</name>
</gene>
<evidence type="ECO:0008006" key="3">
    <source>
        <dbReference type="Google" id="ProtNLM"/>
    </source>
</evidence>
<evidence type="ECO:0000313" key="1">
    <source>
        <dbReference type="EMBL" id="KLO18667.1"/>
    </source>
</evidence>
<dbReference type="PANTHER" id="PTHR31859:SF1">
    <property type="entry name" value="TETRATRICOPEPTIDE REPEAT PROTEIN 39C"/>
    <property type="match status" value="1"/>
</dbReference>